<name>A0AAU7CA51_9BACT</name>
<keyword evidence="1" id="KW-0812">Transmembrane</keyword>
<organism evidence="3">
    <name type="scientific">Singulisphaera sp. Ch08</name>
    <dbReference type="NCBI Taxonomy" id="3120278"/>
    <lineage>
        <taxon>Bacteria</taxon>
        <taxon>Pseudomonadati</taxon>
        <taxon>Planctomycetota</taxon>
        <taxon>Planctomycetia</taxon>
        <taxon>Isosphaerales</taxon>
        <taxon>Isosphaeraceae</taxon>
        <taxon>Singulisphaera</taxon>
    </lineage>
</organism>
<keyword evidence="3" id="KW-0378">Hydrolase</keyword>
<dbReference type="EMBL" id="CP155447">
    <property type="protein sequence ID" value="XBH02121.1"/>
    <property type="molecule type" value="Genomic_DNA"/>
</dbReference>
<feature type="domain" description="Endonuclease/exonuclease/phosphatase" evidence="2">
    <location>
        <begin position="122"/>
        <end position="331"/>
    </location>
</feature>
<dbReference type="GO" id="GO:0004519">
    <property type="term" value="F:endonuclease activity"/>
    <property type="evidence" value="ECO:0007669"/>
    <property type="project" value="UniProtKB-KW"/>
</dbReference>
<feature type="transmembrane region" description="Helical" evidence="1">
    <location>
        <begin position="79"/>
        <end position="95"/>
    </location>
</feature>
<dbReference type="Gene3D" id="3.60.10.10">
    <property type="entry name" value="Endonuclease/exonuclease/phosphatase"/>
    <property type="match status" value="1"/>
</dbReference>
<feature type="transmembrane region" description="Helical" evidence="1">
    <location>
        <begin position="50"/>
        <end position="72"/>
    </location>
</feature>
<accession>A0AAU7CA51</accession>
<evidence type="ECO:0000259" key="2">
    <source>
        <dbReference type="Pfam" id="PF03372"/>
    </source>
</evidence>
<evidence type="ECO:0000313" key="3">
    <source>
        <dbReference type="EMBL" id="XBH02121.1"/>
    </source>
</evidence>
<keyword evidence="3" id="KW-0255">Endonuclease</keyword>
<keyword evidence="1" id="KW-1133">Transmembrane helix</keyword>
<dbReference type="SUPFAM" id="SSF56219">
    <property type="entry name" value="DNase I-like"/>
    <property type="match status" value="1"/>
</dbReference>
<proteinExistence type="predicted"/>
<dbReference type="RefSeq" id="WP_406694864.1">
    <property type="nucleotide sequence ID" value="NZ_CP155447.1"/>
</dbReference>
<dbReference type="InterPro" id="IPR036691">
    <property type="entry name" value="Endo/exonu/phosph_ase_sf"/>
</dbReference>
<protein>
    <submittedName>
        <fullName evidence="3">Endonuclease/exonuclease/phosphatase family protein</fullName>
    </submittedName>
</protein>
<feature type="transmembrane region" description="Helical" evidence="1">
    <location>
        <begin position="21"/>
        <end position="44"/>
    </location>
</feature>
<dbReference type="InterPro" id="IPR005135">
    <property type="entry name" value="Endo/exonuclease/phosphatase"/>
</dbReference>
<keyword evidence="3" id="KW-0540">Nuclease</keyword>
<sequence>MIPRESRAESERPERVLNWRGALGQTALGLSALLWLALMWIFVVQPDACAAITVFPVWAWLFPGLTLAAVGGGFQGRRWGLFLVLAWSFFFFALAEEPWSLLRSLTRHDTPTRGGRAVRVVSLNCAIGNPNAAREVARFRPDIVLLQESPNREVVKTLAREFFGVEGSVVYGPDATLLVRGKVVASDLPPNQRAYFVQAQTQLASGLTVEVISTRLVPAHFRLDLWSPDCWREQAENRRKRRTQVETIVRSLKAIPATRPIILGGDFNAPQGDAAFRSFSPRLHDTFREAGRGWGNTVINDVPFLRIDQIWSSSSLRTLNVFVAKTRCSDHRMVICDLEILPP</sequence>
<reference evidence="3" key="1">
    <citation type="submission" date="2024-05" db="EMBL/GenBank/DDBJ databases">
        <title>Planctomycetes of the genus Singulisphaera possess chitinolytic capabilities.</title>
        <authorList>
            <person name="Ivanova A."/>
        </authorList>
    </citation>
    <scope>NUCLEOTIDE SEQUENCE</scope>
    <source>
        <strain evidence="3">Ch08T</strain>
    </source>
</reference>
<dbReference type="Pfam" id="PF03372">
    <property type="entry name" value="Exo_endo_phos"/>
    <property type="match status" value="1"/>
</dbReference>
<gene>
    <name evidence="3" type="ORF">V5E97_27860</name>
</gene>
<dbReference type="AlphaFoldDB" id="A0AAU7CA51"/>
<keyword evidence="1" id="KW-0472">Membrane</keyword>
<evidence type="ECO:0000256" key="1">
    <source>
        <dbReference type="SAM" id="Phobius"/>
    </source>
</evidence>